<organism evidence="2 3">
    <name type="scientific">Tritrichomonas musculus</name>
    <dbReference type="NCBI Taxonomy" id="1915356"/>
    <lineage>
        <taxon>Eukaryota</taxon>
        <taxon>Metamonada</taxon>
        <taxon>Parabasalia</taxon>
        <taxon>Tritrichomonadida</taxon>
        <taxon>Tritrichomonadidae</taxon>
        <taxon>Tritrichomonas</taxon>
    </lineage>
</organism>
<dbReference type="PANTHER" id="PTHR48079">
    <property type="entry name" value="PROTEIN YEEZ"/>
    <property type="match status" value="1"/>
</dbReference>
<dbReference type="InterPro" id="IPR001509">
    <property type="entry name" value="Epimerase_deHydtase"/>
</dbReference>
<accession>A0ABR2IL98</accession>
<dbReference type="Gene3D" id="3.40.50.720">
    <property type="entry name" value="NAD(P)-binding Rossmann-like Domain"/>
    <property type="match status" value="1"/>
</dbReference>
<evidence type="ECO:0000313" key="2">
    <source>
        <dbReference type="EMBL" id="KAK8865020.1"/>
    </source>
</evidence>
<dbReference type="PANTHER" id="PTHR48079:SF6">
    <property type="entry name" value="NAD(P)-BINDING DOMAIN-CONTAINING PROTEIN-RELATED"/>
    <property type="match status" value="1"/>
</dbReference>
<dbReference type="Proteomes" id="UP001470230">
    <property type="component" value="Unassembled WGS sequence"/>
</dbReference>
<keyword evidence="3" id="KW-1185">Reference proteome</keyword>
<proteinExistence type="predicted"/>
<dbReference type="InterPro" id="IPR051783">
    <property type="entry name" value="NAD(P)-dependent_oxidoreduct"/>
</dbReference>
<gene>
    <name evidence="2" type="ORF">M9Y10_010549</name>
</gene>
<sequence>MSKPLYLLTGAAGFLGNHICSQLIKRGDRVRAFVLKGDPAIKFIPKEVEIFEGNLCNAKDCEGFFKVEKENQTICIHCASMVSVDPDFNQKLIDVNVGGTENMLKAAKKHPECI</sequence>
<dbReference type="Pfam" id="PF01370">
    <property type="entry name" value="Epimerase"/>
    <property type="match status" value="1"/>
</dbReference>
<dbReference type="EMBL" id="JAPFFF010000016">
    <property type="protein sequence ID" value="KAK8865020.1"/>
    <property type="molecule type" value="Genomic_DNA"/>
</dbReference>
<protein>
    <recommendedName>
        <fullName evidence="1">NAD-dependent epimerase/dehydratase domain-containing protein</fullName>
    </recommendedName>
</protein>
<evidence type="ECO:0000259" key="1">
    <source>
        <dbReference type="Pfam" id="PF01370"/>
    </source>
</evidence>
<name>A0ABR2IL98_9EUKA</name>
<comment type="caution">
    <text evidence="2">The sequence shown here is derived from an EMBL/GenBank/DDBJ whole genome shotgun (WGS) entry which is preliminary data.</text>
</comment>
<dbReference type="InterPro" id="IPR036291">
    <property type="entry name" value="NAD(P)-bd_dom_sf"/>
</dbReference>
<reference evidence="2 3" key="1">
    <citation type="submission" date="2024-04" db="EMBL/GenBank/DDBJ databases">
        <title>Tritrichomonas musculus Genome.</title>
        <authorList>
            <person name="Alves-Ferreira E."/>
            <person name="Grigg M."/>
            <person name="Lorenzi H."/>
            <person name="Galac M."/>
        </authorList>
    </citation>
    <scope>NUCLEOTIDE SEQUENCE [LARGE SCALE GENOMIC DNA]</scope>
    <source>
        <strain evidence="2 3">EAF2021</strain>
    </source>
</reference>
<dbReference type="SUPFAM" id="SSF51735">
    <property type="entry name" value="NAD(P)-binding Rossmann-fold domains"/>
    <property type="match status" value="1"/>
</dbReference>
<evidence type="ECO:0000313" key="3">
    <source>
        <dbReference type="Proteomes" id="UP001470230"/>
    </source>
</evidence>
<feature type="domain" description="NAD-dependent epimerase/dehydratase" evidence="1">
    <location>
        <begin position="7"/>
        <end position="110"/>
    </location>
</feature>